<dbReference type="InterPro" id="IPR002737">
    <property type="entry name" value="MEMO1_fam"/>
</dbReference>
<organism evidence="2 3">
    <name type="scientific">Anaerobaca lacustris</name>
    <dbReference type="NCBI Taxonomy" id="3044600"/>
    <lineage>
        <taxon>Bacteria</taxon>
        <taxon>Pseudomonadati</taxon>
        <taxon>Planctomycetota</taxon>
        <taxon>Phycisphaerae</taxon>
        <taxon>Sedimentisphaerales</taxon>
        <taxon>Anaerobacaceae</taxon>
        <taxon>Anaerobaca</taxon>
    </lineage>
</organism>
<comment type="caution">
    <text evidence="2">The sequence shown here is derived from an EMBL/GenBank/DDBJ whole genome shotgun (WGS) entry which is preliminary data.</text>
</comment>
<dbReference type="PANTHER" id="PTHR11060">
    <property type="entry name" value="PROTEIN MEMO1"/>
    <property type="match status" value="1"/>
</dbReference>
<dbReference type="AlphaFoldDB" id="A0AAW6U797"/>
<dbReference type="Gene3D" id="3.40.830.10">
    <property type="entry name" value="LigB-like"/>
    <property type="match status" value="1"/>
</dbReference>
<reference evidence="2" key="1">
    <citation type="submission" date="2023-05" db="EMBL/GenBank/DDBJ databases">
        <title>Anaerotaeda fermentans gen. nov., sp. nov., a novel anaerobic planctomycete of the new family within the order Sedimentisphaerales isolated from Taman Peninsula, Russia.</title>
        <authorList>
            <person name="Khomyakova M.A."/>
            <person name="Merkel A.Y."/>
            <person name="Slobodkin A.I."/>
        </authorList>
    </citation>
    <scope>NUCLEOTIDE SEQUENCE</scope>
    <source>
        <strain evidence="2">M17dextr</strain>
    </source>
</reference>
<dbReference type="Pfam" id="PF01875">
    <property type="entry name" value="Memo"/>
    <property type="match status" value="1"/>
</dbReference>
<accession>A0AAW6U797</accession>
<dbReference type="RefSeq" id="WP_349247242.1">
    <property type="nucleotide sequence ID" value="NZ_JASCXX010000062.1"/>
</dbReference>
<keyword evidence="3" id="KW-1185">Reference proteome</keyword>
<name>A0AAW6U797_9BACT</name>
<evidence type="ECO:0000313" key="2">
    <source>
        <dbReference type="EMBL" id="MDI6451834.1"/>
    </source>
</evidence>
<sequence>MPTRKPVVAGQFYPADRDECLAEVRACLEAEDVPASAPASIVAGIVPHAGWTFSGAVAAMVFRAIQHCDRAVETFVLCGTAHGYFGSMPADDDNDEWECPLGNVAVDRGLRDDLVKRGVIAIDPAAHRREHSVEVQVPFVVQLFPQAKILPLTVPPTRAALALGEALAEVASGQAIVCIGSTDLTHYGPRYGFTPMGAGPTGLRWAGEVNDRAFIDLALALDAERLLAGAIENGNACGPGAAAAVIGAARSLGVGRGSLLAHTDSNEIMRRKMGVTGRDSVGYAAIVF</sequence>
<dbReference type="EMBL" id="JASCXX010000062">
    <property type="protein sequence ID" value="MDI6451834.1"/>
    <property type="molecule type" value="Genomic_DNA"/>
</dbReference>
<comment type="similarity">
    <text evidence="1">Belongs to the MEMO1 family.</text>
</comment>
<proteinExistence type="inferred from homology"/>
<evidence type="ECO:0000313" key="3">
    <source>
        <dbReference type="Proteomes" id="UP001431776"/>
    </source>
</evidence>
<gene>
    <name evidence="2" type="primary">amrB</name>
    <name evidence="2" type="ORF">QJ522_22435</name>
</gene>
<dbReference type="PANTHER" id="PTHR11060:SF0">
    <property type="entry name" value="PROTEIN MEMO1"/>
    <property type="match status" value="1"/>
</dbReference>
<evidence type="ECO:0000256" key="1">
    <source>
        <dbReference type="ARBA" id="ARBA00006315"/>
    </source>
</evidence>
<protein>
    <submittedName>
        <fullName evidence="2">AmmeMemoRadiSam system protein B</fullName>
    </submittedName>
</protein>
<dbReference type="Proteomes" id="UP001431776">
    <property type="component" value="Unassembled WGS sequence"/>
</dbReference>
<dbReference type="NCBIfam" id="TIGR04336">
    <property type="entry name" value="AmmeMemoSam_B"/>
    <property type="match status" value="1"/>
</dbReference>
<dbReference type="CDD" id="cd07361">
    <property type="entry name" value="MEMO_like"/>
    <property type="match status" value="1"/>
</dbReference>